<reference evidence="4" key="1">
    <citation type="submission" date="2021-01" db="EMBL/GenBank/DDBJ databases">
        <authorList>
            <person name="Corre E."/>
            <person name="Pelletier E."/>
            <person name="Niang G."/>
            <person name="Scheremetjew M."/>
            <person name="Finn R."/>
            <person name="Kale V."/>
            <person name="Holt S."/>
            <person name="Cochrane G."/>
            <person name="Meng A."/>
            <person name="Brown T."/>
            <person name="Cohen L."/>
        </authorList>
    </citation>
    <scope>NUCLEOTIDE SEQUENCE</scope>
    <source>
        <strain evidence="4">CCAP 955/1</strain>
    </source>
</reference>
<sequence>MAAKELNMEDLFKAADKDEDGSVSKSEFVTFVKGLDGCETEDSKLESLFARIGGESMSKESFLRLITVRMKVTKETLLTSDFSLSTKDSRTLRRLLEGEFVEVQVGPAKDEKDLTRIKCCAVKDGLVGWATVVGNTGAAFLEACEEEKKPAEAAAEPTPAAAEAEAATDVAPQKTEADKEGTSQE</sequence>
<evidence type="ECO:0000313" key="4">
    <source>
        <dbReference type="EMBL" id="CAE0280726.1"/>
    </source>
</evidence>
<accession>A0A7S3M4K1</accession>
<evidence type="ECO:0000259" key="3">
    <source>
        <dbReference type="PROSITE" id="PS50222"/>
    </source>
</evidence>
<dbReference type="InterPro" id="IPR011992">
    <property type="entry name" value="EF-hand-dom_pair"/>
</dbReference>
<dbReference type="Gene3D" id="1.10.238.10">
    <property type="entry name" value="EF-hand"/>
    <property type="match status" value="1"/>
</dbReference>
<name>A0A7S3M4K1_9STRA</name>
<dbReference type="PROSITE" id="PS50222">
    <property type="entry name" value="EF_HAND_2"/>
    <property type="match status" value="1"/>
</dbReference>
<dbReference type="SUPFAM" id="SSF47473">
    <property type="entry name" value="EF-hand"/>
    <property type="match status" value="1"/>
</dbReference>
<keyword evidence="1" id="KW-0106">Calcium</keyword>
<dbReference type="AlphaFoldDB" id="A0A7S3M4K1"/>
<dbReference type="InterPro" id="IPR018247">
    <property type="entry name" value="EF_Hand_1_Ca_BS"/>
</dbReference>
<proteinExistence type="predicted"/>
<dbReference type="Pfam" id="PF13202">
    <property type="entry name" value="EF-hand_5"/>
    <property type="match status" value="1"/>
</dbReference>
<dbReference type="PROSITE" id="PS00018">
    <property type="entry name" value="EF_HAND_1"/>
    <property type="match status" value="1"/>
</dbReference>
<dbReference type="GO" id="GO:0005509">
    <property type="term" value="F:calcium ion binding"/>
    <property type="evidence" value="ECO:0007669"/>
    <property type="project" value="InterPro"/>
</dbReference>
<feature type="compositionally biased region" description="Basic and acidic residues" evidence="2">
    <location>
        <begin position="175"/>
        <end position="185"/>
    </location>
</feature>
<evidence type="ECO:0000256" key="1">
    <source>
        <dbReference type="ARBA" id="ARBA00022837"/>
    </source>
</evidence>
<gene>
    <name evidence="4" type="ORF">SELO1098_LOCUS9560</name>
</gene>
<evidence type="ECO:0000256" key="2">
    <source>
        <dbReference type="SAM" id="MobiDB-lite"/>
    </source>
</evidence>
<feature type="compositionally biased region" description="Low complexity" evidence="2">
    <location>
        <begin position="152"/>
        <end position="168"/>
    </location>
</feature>
<organism evidence="4">
    <name type="scientific">Spumella elongata</name>
    <dbReference type="NCBI Taxonomy" id="89044"/>
    <lineage>
        <taxon>Eukaryota</taxon>
        <taxon>Sar</taxon>
        <taxon>Stramenopiles</taxon>
        <taxon>Ochrophyta</taxon>
        <taxon>Chrysophyceae</taxon>
        <taxon>Chromulinales</taxon>
        <taxon>Chromulinaceae</taxon>
        <taxon>Spumella</taxon>
    </lineage>
</organism>
<dbReference type="InterPro" id="IPR002048">
    <property type="entry name" value="EF_hand_dom"/>
</dbReference>
<protein>
    <recommendedName>
        <fullName evidence="3">EF-hand domain-containing protein</fullName>
    </recommendedName>
</protein>
<dbReference type="SMART" id="SM00054">
    <property type="entry name" value="EFh"/>
    <property type="match status" value="1"/>
</dbReference>
<feature type="domain" description="EF-hand" evidence="3">
    <location>
        <begin position="3"/>
        <end position="38"/>
    </location>
</feature>
<feature type="region of interest" description="Disordered" evidence="2">
    <location>
        <begin position="146"/>
        <end position="185"/>
    </location>
</feature>
<dbReference type="EMBL" id="HBIC01019286">
    <property type="protein sequence ID" value="CAE0280726.1"/>
    <property type="molecule type" value="Transcribed_RNA"/>
</dbReference>